<dbReference type="SUPFAM" id="SSF58113">
    <property type="entry name" value="Apolipoprotein A-I"/>
    <property type="match status" value="1"/>
</dbReference>
<keyword evidence="2" id="KW-0472">Membrane</keyword>
<evidence type="ECO:0000256" key="2">
    <source>
        <dbReference type="SAM" id="Phobius"/>
    </source>
</evidence>
<dbReference type="RefSeq" id="XP_022981955.1">
    <property type="nucleotide sequence ID" value="XM_023126187.1"/>
</dbReference>
<dbReference type="Proteomes" id="UP000504608">
    <property type="component" value="Unplaced"/>
</dbReference>
<protein>
    <submittedName>
        <fullName evidence="4">Uncharacterized protein LOC111480948</fullName>
    </submittedName>
</protein>
<name>A0A6J1J185_CUCMA</name>
<keyword evidence="2" id="KW-0812">Transmembrane</keyword>
<sequence>MTKFQVSTLKSLFIVCPFLWSFCAEIGATMAISKLATLLIFLALVFTHGCADVSVDGEVENIVQVVRSDDSDLSILKIELQELKSKIQKLESNLDEKNQELKRKDEVIAQKEKIISAKLDSISLLESEIASLQKKEKLDAEEQVGKAYARAHELERQVDDLKRQSEMLNGVKESWETLANEAKKRTNEASLKLENFQKIHEEQKTRIRVTEQALEVSKEEMMKAKFEAASKIKELTEVHGAWLPPWLATHYGHFQFFITTRWNEHAKPAIDVVIEKALDKAAQAEKWAEPHVKTVKAKYIPAVKERWLVVKTNVKPHVETLTTKTVEFYKTSKSVITPYAVKSKEAIGPYYLEVKKFSKPYVDQVATVTKPHVEKVRVVLKPYTKKLVRASGKFLESYAVYHQKVQGTVKETLHKHELIRPLATRELEWFAASAILALPIILLFNICSAIFWKKPKKPAHNANVHHARRKGKRGHPDK</sequence>
<dbReference type="PANTHER" id="PTHR34360:SF1">
    <property type="entry name" value="OS08G0519400 PROTEIN"/>
    <property type="match status" value="1"/>
</dbReference>
<keyword evidence="1" id="KW-0175">Coiled coil</keyword>
<accession>A0A6J1J185</accession>
<evidence type="ECO:0000313" key="4">
    <source>
        <dbReference type="RefSeq" id="XP_022981955.1"/>
    </source>
</evidence>
<dbReference type="KEGG" id="cmax:111480948"/>
<dbReference type="Gene3D" id="1.20.120.20">
    <property type="entry name" value="Apolipoprotein"/>
    <property type="match status" value="1"/>
</dbReference>
<feature type="transmembrane region" description="Helical" evidence="2">
    <location>
        <begin position="429"/>
        <end position="452"/>
    </location>
</feature>
<organism evidence="3 4">
    <name type="scientific">Cucurbita maxima</name>
    <name type="common">Pumpkin</name>
    <name type="synonym">Winter squash</name>
    <dbReference type="NCBI Taxonomy" id="3661"/>
    <lineage>
        <taxon>Eukaryota</taxon>
        <taxon>Viridiplantae</taxon>
        <taxon>Streptophyta</taxon>
        <taxon>Embryophyta</taxon>
        <taxon>Tracheophyta</taxon>
        <taxon>Spermatophyta</taxon>
        <taxon>Magnoliopsida</taxon>
        <taxon>eudicotyledons</taxon>
        <taxon>Gunneridae</taxon>
        <taxon>Pentapetalae</taxon>
        <taxon>rosids</taxon>
        <taxon>fabids</taxon>
        <taxon>Cucurbitales</taxon>
        <taxon>Cucurbitaceae</taxon>
        <taxon>Cucurbiteae</taxon>
        <taxon>Cucurbita</taxon>
    </lineage>
</organism>
<proteinExistence type="predicted"/>
<evidence type="ECO:0000313" key="3">
    <source>
        <dbReference type="Proteomes" id="UP000504608"/>
    </source>
</evidence>
<dbReference type="OrthoDB" id="2017695at2759"/>
<feature type="coiled-coil region" evidence="1">
    <location>
        <begin position="73"/>
        <end position="220"/>
    </location>
</feature>
<dbReference type="AlphaFoldDB" id="A0A6J1J185"/>
<evidence type="ECO:0000256" key="1">
    <source>
        <dbReference type="SAM" id="Coils"/>
    </source>
</evidence>
<keyword evidence="3" id="KW-1185">Reference proteome</keyword>
<dbReference type="PANTHER" id="PTHR34360">
    <property type="entry name" value="OS08G0519400 PROTEIN"/>
    <property type="match status" value="1"/>
</dbReference>
<dbReference type="GeneID" id="111480948"/>
<keyword evidence="2" id="KW-1133">Transmembrane helix</keyword>
<reference evidence="4" key="1">
    <citation type="submission" date="2025-08" db="UniProtKB">
        <authorList>
            <consortium name="RefSeq"/>
        </authorList>
    </citation>
    <scope>IDENTIFICATION</scope>
    <source>
        <tissue evidence="4">Young leaves</tissue>
    </source>
</reference>
<gene>
    <name evidence="4" type="primary">LOC111480948</name>
</gene>